<protein>
    <submittedName>
        <fullName evidence="2">Uncharacterized protein</fullName>
    </submittedName>
</protein>
<sequence>MREPTWASHGCFRYRPHRVRAPSYCLARDIGDHRAAYARYEQRMRPFVALNQAPATESPGGPASEESVTRAKDAISLNSWGGPADGRPGRTAARRPRSRAAAGVPVASAP</sequence>
<dbReference type="EMBL" id="CP108036">
    <property type="protein sequence ID" value="WUN77833.1"/>
    <property type="molecule type" value="Genomic_DNA"/>
</dbReference>
<reference evidence="2" key="1">
    <citation type="submission" date="2022-10" db="EMBL/GenBank/DDBJ databases">
        <title>The complete genomes of actinobacterial strains from the NBC collection.</title>
        <authorList>
            <person name="Joergensen T.S."/>
            <person name="Alvarez Arevalo M."/>
            <person name="Sterndorff E.B."/>
            <person name="Faurdal D."/>
            <person name="Vuksanovic O."/>
            <person name="Mourched A.-S."/>
            <person name="Charusanti P."/>
            <person name="Shaw S."/>
            <person name="Blin K."/>
            <person name="Weber T."/>
        </authorList>
    </citation>
    <scope>NUCLEOTIDE SEQUENCE</scope>
    <source>
        <strain evidence="2">NBC_00303</strain>
    </source>
</reference>
<feature type="region of interest" description="Disordered" evidence="1">
    <location>
        <begin position="51"/>
        <end position="110"/>
    </location>
</feature>
<feature type="compositionally biased region" description="Low complexity" evidence="1">
    <location>
        <begin position="81"/>
        <end position="91"/>
    </location>
</feature>
<organism evidence="2 3">
    <name type="scientific">Streptomyces erythrochromogenes</name>
    <dbReference type="NCBI Taxonomy" id="285574"/>
    <lineage>
        <taxon>Bacteria</taxon>
        <taxon>Bacillati</taxon>
        <taxon>Actinomycetota</taxon>
        <taxon>Actinomycetes</taxon>
        <taxon>Kitasatosporales</taxon>
        <taxon>Streptomycetaceae</taxon>
        <taxon>Streptomyces</taxon>
    </lineage>
</organism>
<dbReference type="RefSeq" id="WP_328738645.1">
    <property type="nucleotide sequence ID" value="NZ_CP108036.1"/>
</dbReference>
<keyword evidence="3" id="KW-1185">Reference proteome</keyword>
<name>A0ABZ1Q572_9ACTN</name>
<proteinExistence type="predicted"/>
<evidence type="ECO:0000313" key="2">
    <source>
        <dbReference type="EMBL" id="WUN77833.1"/>
    </source>
</evidence>
<evidence type="ECO:0000256" key="1">
    <source>
        <dbReference type="SAM" id="MobiDB-lite"/>
    </source>
</evidence>
<accession>A0ABZ1Q572</accession>
<dbReference type="GeneID" id="95495275"/>
<evidence type="ECO:0000313" key="3">
    <source>
        <dbReference type="Proteomes" id="UP001432312"/>
    </source>
</evidence>
<feature type="compositionally biased region" description="Low complexity" evidence="1">
    <location>
        <begin position="99"/>
        <end position="110"/>
    </location>
</feature>
<gene>
    <name evidence="2" type="ORF">OHA91_04530</name>
</gene>
<dbReference type="Proteomes" id="UP001432312">
    <property type="component" value="Chromosome"/>
</dbReference>